<dbReference type="EMBL" id="CP036272">
    <property type="protein sequence ID" value="QDT61444.1"/>
    <property type="molecule type" value="Genomic_DNA"/>
</dbReference>
<feature type="region of interest" description="Disordered" evidence="1">
    <location>
        <begin position="276"/>
        <end position="311"/>
    </location>
</feature>
<sequence>MLASQQHAPKSFPAVTRWIALFVCLLGGLRLGHLPSAEGQPPQPPAAANTIRAAAYLGDQNQPYGVATIEYPLQRPIRSDAPGPKILVQDLQRSIKEDGQTVGRIFYSISDDVRTPITPTSETPVPQPGNGRLLRRIGNLIQEISDRDAAKTQIIARRVSFLFTGEAPLRLQLSDPSGVIGQYEIKPQTSAQDHAVGMSAWWSGFQAHAKMMIEQAKYPPRVESYLVAMLSGRTGAPLPPWFVRQDQPDDLLLNTLKYLSGSPSVTNEIFRRTAAGLGHDNQPQGPELSQQANQPLPQPPNWRQAPPPNLPNQIEIEPIATRVPPECYYLRFGSFENYLWFADLSKEYGGDIGRMVSLSVVKNLGTRLFEEQIAVELNQMTRMFGPTVVTDQAVIGTDIFTNDGASMGVLIQSANAFLLRSSMNSERKAKANADDEATLKDVKIAGKTVSFLSTPDHRLRSFMAEDDGYFFITNSETLVKRFFAVGDDKKSLASTDQFRLSRTLVPESRKDTIFAYFPTEMLQGLLAPKTMIELRRRIAAQSDVALVYLARQMARAEGLIPPSADGPLGLETLIENGYLPISFGTRADGSGVFGVGDDVVDTMRGARGHFLPIADVQIDRVTPEEAAWYRQIADQYSRAFPQLDPLILAIKRSDVAGHPQLEQLSIHAEIAPLVPDKYGKISKQLGPPTRVKFSAAPDDLVSVQAHVASEALGPATHLFMGIKDSYPPMPEDFDGIFRTYMALRQLPAYLGAWPQPGALDRLPLNLGKGRPIGGGMYRLIGGLYRYTDGGFSVLSFQQDVLRSTLPYLEATEAEDMATVRGRVGSLYGSQLEGWVNQLLYQRAAQASRNTARFLNLMVDTLHLPPDETLLFAEKIMGAPIQCGLGGEFEFDSNTGRWFSTAWYGPAAPELAPKDYLSPLLIWFRGGNFSATQYSDRMVANLELVVAREQEVEAETKKNAQSLQKENRE</sequence>
<feature type="compositionally biased region" description="Pro residues" evidence="1">
    <location>
        <begin position="296"/>
        <end position="310"/>
    </location>
</feature>
<dbReference type="RefSeq" id="WP_145275529.1">
    <property type="nucleotide sequence ID" value="NZ_CP036272.1"/>
</dbReference>
<evidence type="ECO:0000256" key="1">
    <source>
        <dbReference type="SAM" id="MobiDB-lite"/>
    </source>
</evidence>
<name>A0A517SZ66_9BACT</name>
<protein>
    <submittedName>
        <fullName evidence="2">Uncharacterized protein</fullName>
    </submittedName>
</protein>
<evidence type="ECO:0000313" key="3">
    <source>
        <dbReference type="Proteomes" id="UP000315003"/>
    </source>
</evidence>
<dbReference type="AlphaFoldDB" id="A0A517SZ66"/>
<keyword evidence="3" id="KW-1185">Reference proteome</keyword>
<evidence type="ECO:0000313" key="2">
    <source>
        <dbReference type="EMBL" id="QDT61444.1"/>
    </source>
</evidence>
<proteinExistence type="predicted"/>
<gene>
    <name evidence="2" type="ORF">SV7mr_39800</name>
</gene>
<reference evidence="2 3" key="1">
    <citation type="submission" date="2019-02" db="EMBL/GenBank/DDBJ databases">
        <title>Deep-cultivation of Planctomycetes and their phenomic and genomic characterization uncovers novel biology.</title>
        <authorList>
            <person name="Wiegand S."/>
            <person name="Jogler M."/>
            <person name="Boedeker C."/>
            <person name="Pinto D."/>
            <person name="Vollmers J."/>
            <person name="Rivas-Marin E."/>
            <person name="Kohn T."/>
            <person name="Peeters S.H."/>
            <person name="Heuer A."/>
            <person name="Rast P."/>
            <person name="Oberbeckmann S."/>
            <person name="Bunk B."/>
            <person name="Jeske O."/>
            <person name="Meyerdierks A."/>
            <person name="Storesund J.E."/>
            <person name="Kallscheuer N."/>
            <person name="Luecker S."/>
            <person name="Lage O.M."/>
            <person name="Pohl T."/>
            <person name="Merkel B.J."/>
            <person name="Hornburger P."/>
            <person name="Mueller R.-W."/>
            <person name="Bruemmer F."/>
            <person name="Labrenz M."/>
            <person name="Spormann A.M."/>
            <person name="Op den Camp H."/>
            <person name="Overmann J."/>
            <person name="Amann R."/>
            <person name="Jetten M.S.M."/>
            <person name="Mascher T."/>
            <person name="Medema M.H."/>
            <person name="Devos D.P."/>
            <person name="Kaster A.-K."/>
            <person name="Ovreas L."/>
            <person name="Rohde M."/>
            <person name="Galperin M.Y."/>
            <person name="Jogler C."/>
        </authorList>
    </citation>
    <scope>NUCLEOTIDE SEQUENCE [LARGE SCALE GENOMIC DNA]</scope>
    <source>
        <strain evidence="2 3">SV_7m_r</strain>
    </source>
</reference>
<dbReference type="OrthoDB" id="221287at2"/>
<dbReference type="Proteomes" id="UP000315003">
    <property type="component" value="Chromosome"/>
</dbReference>
<accession>A0A517SZ66</accession>
<organism evidence="2 3">
    <name type="scientific">Stieleria bergensis</name>
    <dbReference type="NCBI Taxonomy" id="2528025"/>
    <lineage>
        <taxon>Bacteria</taxon>
        <taxon>Pseudomonadati</taxon>
        <taxon>Planctomycetota</taxon>
        <taxon>Planctomycetia</taxon>
        <taxon>Pirellulales</taxon>
        <taxon>Pirellulaceae</taxon>
        <taxon>Stieleria</taxon>
    </lineage>
</organism>